<dbReference type="EMBL" id="MU864941">
    <property type="protein sequence ID" value="KAK4465204.1"/>
    <property type="molecule type" value="Genomic_DNA"/>
</dbReference>
<feature type="non-terminal residue" evidence="3">
    <location>
        <position position="1"/>
    </location>
</feature>
<feature type="region of interest" description="Disordered" evidence="1">
    <location>
        <begin position="1"/>
        <end position="52"/>
    </location>
</feature>
<dbReference type="InterPro" id="IPR025676">
    <property type="entry name" value="Clr5_dom"/>
</dbReference>
<feature type="compositionally biased region" description="Polar residues" evidence="1">
    <location>
        <begin position="212"/>
        <end position="224"/>
    </location>
</feature>
<reference evidence="3" key="2">
    <citation type="submission" date="2023-06" db="EMBL/GenBank/DDBJ databases">
        <authorList>
            <consortium name="Lawrence Berkeley National Laboratory"/>
            <person name="Mondo S.J."/>
            <person name="Hensen N."/>
            <person name="Bonometti L."/>
            <person name="Westerberg I."/>
            <person name="Brannstrom I.O."/>
            <person name="Guillou S."/>
            <person name="Cros-Aarteil S."/>
            <person name="Calhoun S."/>
            <person name="Haridas S."/>
            <person name="Kuo A."/>
            <person name="Pangilinan J."/>
            <person name="Riley R."/>
            <person name="Labutti K."/>
            <person name="Andreopoulos B."/>
            <person name="Lipzen A."/>
            <person name="Chen C."/>
            <person name="Yanf M."/>
            <person name="Daum C."/>
            <person name="Ng V."/>
            <person name="Clum A."/>
            <person name="Steindorff A."/>
            <person name="Ohm R."/>
            <person name="Martin F."/>
            <person name="Silar P."/>
            <person name="Natvig D."/>
            <person name="Lalanne C."/>
            <person name="Gautier V."/>
            <person name="Ament-Velasquez S.L."/>
            <person name="Kruys A."/>
            <person name="Hutchinson M.I."/>
            <person name="Powell A.J."/>
            <person name="Barry K."/>
            <person name="Miller A.N."/>
            <person name="Grigoriev I.V."/>
            <person name="Debuchy R."/>
            <person name="Gladieux P."/>
            <person name="Thoren M.H."/>
            <person name="Johannesson H."/>
        </authorList>
    </citation>
    <scope>NUCLEOTIDE SEQUENCE</scope>
    <source>
        <strain evidence="3">PSN324</strain>
    </source>
</reference>
<dbReference type="Proteomes" id="UP001321749">
    <property type="component" value="Unassembled WGS sequence"/>
</dbReference>
<evidence type="ECO:0000256" key="1">
    <source>
        <dbReference type="SAM" id="MobiDB-lite"/>
    </source>
</evidence>
<sequence length="224" mass="25924">MSPESSSPFGDSVIESGRHHQPTPSPSFSSSSSSRQKSSQRGNFHSGSADMSGYYQMPMPGQHFQYQVQSEPMMVRPSRAEDWEPYRDIIAHLYNTMKLKDVMTEMQMTYSFKATEKQYKTQLKKWNLDTKYIKGSEYMFMIKTMREREAMNPPKQTKFILRGRVVDPKDIARFEKRQQKKGAMSEADAAEAQEPVEDLVYQTPSPEPSGYSYVSNSDYMYSYQ</sequence>
<comment type="caution">
    <text evidence="3">The sequence shown here is derived from an EMBL/GenBank/DDBJ whole genome shotgun (WGS) entry which is preliminary data.</text>
</comment>
<feature type="region of interest" description="Disordered" evidence="1">
    <location>
        <begin position="176"/>
        <end position="224"/>
    </location>
</feature>
<organism evidence="3 4">
    <name type="scientific">Cladorrhinum samala</name>
    <dbReference type="NCBI Taxonomy" id="585594"/>
    <lineage>
        <taxon>Eukaryota</taxon>
        <taxon>Fungi</taxon>
        <taxon>Dikarya</taxon>
        <taxon>Ascomycota</taxon>
        <taxon>Pezizomycotina</taxon>
        <taxon>Sordariomycetes</taxon>
        <taxon>Sordariomycetidae</taxon>
        <taxon>Sordariales</taxon>
        <taxon>Podosporaceae</taxon>
        <taxon>Cladorrhinum</taxon>
    </lineage>
</organism>
<proteinExistence type="predicted"/>
<dbReference type="PANTHER" id="PTHR38788:SF3">
    <property type="entry name" value="CLR5 DOMAIN-CONTAINING PROTEIN"/>
    <property type="match status" value="1"/>
</dbReference>
<gene>
    <name evidence="3" type="ORF">QBC42DRAFT_219110</name>
</gene>
<feature type="compositionally biased region" description="Low complexity" evidence="1">
    <location>
        <begin position="26"/>
        <end position="40"/>
    </location>
</feature>
<protein>
    <submittedName>
        <fullName evidence="3">Clr5 domain-containing protein</fullName>
    </submittedName>
</protein>
<name>A0AAV9HZT4_9PEZI</name>
<evidence type="ECO:0000259" key="2">
    <source>
        <dbReference type="Pfam" id="PF14420"/>
    </source>
</evidence>
<accession>A0AAV9HZT4</accession>
<feature type="domain" description="Clr5" evidence="2">
    <location>
        <begin position="80"/>
        <end position="129"/>
    </location>
</feature>
<evidence type="ECO:0000313" key="4">
    <source>
        <dbReference type="Proteomes" id="UP001321749"/>
    </source>
</evidence>
<dbReference type="PANTHER" id="PTHR38788">
    <property type="entry name" value="CLR5 DOMAIN-CONTAINING PROTEIN"/>
    <property type="match status" value="1"/>
</dbReference>
<feature type="compositionally biased region" description="Acidic residues" evidence="1">
    <location>
        <begin position="188"/>
        <end position="197"/>
    </location>
</feature>
<dbReference type="Pfam" id="PF14420">
    <property type="entry name" value="Clr5"/>
    <property type="match status" value="1"/>
</dbReference>
<dbReference type="AlphaFoldDB" id="A0AAV9HZT4"/>
<evidence type="ECO:0000313" key="3">
    <source>
        <dbReference type="EMBL" id="KAK4465204.1"/>
    </source>
</evidence>
<reference evidence="3" key="1">
    <citation type="journal article" date="2023" name="Mol. Phylogenet. Evol.">
        <title>Genome-scale phylogeny and comparative genomics of the fungal order Sordariales.</title>
        <authorList>
            <person name="Hensen N."/>
            <person name="Bonometti L."/>
            <person name="Westerberg I."/>
            <person name="Brannstrom I.O."/>
            <person name="Guillou S."/>
            <person name="Cros-Aarteil S."/>
            <person name="Calhoun S."/>
            <person name="Haridas S."/>
            <person name="Kuo A."/>
            <person name="Mondo S."/>
            <person name="Pangilinan J."/>
            <person name="Riley R."/>
            <person name="LaButti K."/>
            <person name="Andreopoulos B."/>
            <person name="Lipzen A."/>
            <person name="Chen C."/>
            <person name="Yan M."/>
            <person name="Daum C."/>
            <person name="Ng V."/>
            <person name="Clum A."/>
            <person name="Steindorff A."/>
            <person name="Ohm R.A."/>
            <person name="Martin F."/>
            <person name="Silar P."/>
            <person name="Natvig D.O."/>
            <person name="Lalanne C."/>
            <person name="Gautier V."/>
            <person name="Ament-Velasquez S.L."/>
            <person name="Kruys A."/>
            <person name="Hutchinson M.I."/>
            <person name="Powell A.J."/>
            <person name="Barry K."/>
            <person name="Miller A.N."/>
            <person name="Grigoriev I.V."/>
            <person name="Debuchy R."/>
            <person name="Gladieux P."/>
            <person name="Hiltunen Thoren M."/>
            <person name="Johannesson H."/>
        </authorList>
    </citation>
    <scope>NUCLEOTIDE SEQUENCE</scope>
    <source>
        <strain evidence="3">PSN324</strain>
    </source>
</reference>
<keyword evidence="4" id="KW-1185">Reference proteome</keyword>